<proteinExistence type="predicted"/>
<reference evidence="2 3" key="1">
    <citation type="submission" date="2024-02" db="EMBL/GenBank/DDBJ databases">
        <title>Adaptive strategies in a cosmopolitan and abundant soil bacterium.</title>
        <authorList>
            <person name="Carini P."/>
        </authorList>
    </citation>
    <scope>NUCLEOTIDE SEQUENCE [LARGE SCALE GENOMIC DNA]</scope>
    <source>
        <strain evidence="2 3">AZCC 1608</strain>
    </source>
</reference>
<dbReference type="RefSeq" id="WP_334479664.1">
    <property type="nucleotide sequence ID" value="NZ_JAZHRV010000001.1"/>
</dbReference>
<evidence type="ECO:0000313" key="3">
    <source>
        <dbReference type="Proteomes" id="UP001364224"/>
    </source>
</evidence>
<protein>
    <submittedName>
        <fullName evidence="2">Uncharacterized protein</fullName>
    </submittedName>
</protein>
<comment type="caution">
    <text evidence="2">The sequence shown here is derived from an EMBL/GenBank/DDBJ whole genome shotgun (WGS) entry which is preliminary data.</text>
</comment>
<evidence type="ECO:0000313" key="2">
    <source>
        <dbReference type="EMBL" id="MEH2554822.1"/>
    </source>
</evidence>
<keyword evidence="1" id="KW-1133">Transmembrane helix</keyword>
<gene>
    <name evidence="2" type="ORF">V1286_002351</name>
</gene>
<keyword evidence="3" id="KW-1185">Reference proteome</keyword>
<dbReference type="EMBL" id="JAZHRV010000001">
    <property type="protein sequence ID" value="MEH2554822.1"/>
    <property type="molecule type" value="Genomic_DNA"/>
</dbReference>
<evidence type="ECO:0000256" key="1">
    <source>
        <dbReference type="SAM" id="Phobius"/>
    </source>
</evidence>
<feature type="transmembrane region" description="Helical" evidence="1">
    <location>
        <begin position="27"/>
        <end position="52"/>
    </location>
</feature>
<sequence>MTSCANSAAAVGLPSDVSGLKLRSMKILNALIGGCIVKIFCAGFLAAFIFILQPPPTAKAGVVLITPEEAQLPTPKGVHAARAITRGPRIDLAGPDASEARSPLRLQLKFRGFGGATINLDSLRVTYLKMPNVDLTSRIKPYAQPTGIEIPDAEAPPGEHLVRVEVHDSEGRRTATTFLLSVAH</sequence>
<keyword evidence="1" id="KW-0812">Transmembrane</keyword>
<dbReference type="Proteomes" id="UP001364224">
    <property type="component" value="Unassembled WGS sequence"/>
</dbReference>
<organism evidence="2 3">
    <name type="scientific">Bradyrhizobium algeriense</name>
    <dbReference type="NCBI Taxonomy" id="634784"/>
    <lineage>
        <taxon>Bacteria</taxon>
        <taxon>Pseudomonadati</taxon>
        <taxon>Pseudomonadota</taxon>
        <taxon>Alphaproteobacteria</taxon>
        <taxon>Hyphomicrobiales</taxon>
        <taxon>Nitrobacteraceae</taxon>
        <taxon>Bradyrhizobium</taxon>
    </lineage>
</organism>
<accession>A0ABU8B8H2</accession>
<name>A0ABU8B8H2_9BRAD</name>
<keyword evidence="1" id="KW-0472">Membrane</keyword>